<name>F0WSX4_9STRA</name>
<dbReference type="HOGENOM" id="CLU_2611009_0_0_1"/>
<organism evidence="1">
    <name type="scientific">Albugo laibachii Nc14</name>
    <dbReference type="NCBI Taxonomy" id="890382"/>
    <lineage>
        <taxon>Eukaryota</taxon>
        <taxon>Sar</taxon>
        <taxon>Stramenopiles</taxon>
        <taxon>Oomycota</taxon>
        <taxon>Peronosporomycetes</taxon>
        <taxon>Albuginales</taxon>
        <taxon>Albuginaceae</taxon>
        <taxon>Albugo</taxon>
    </lineage>
</organism>
<proteinExistence type="predicted"/>
<accession>F0WSX4</accession>
<evidence type="ECO:0000313" key="1">
    <source>
        <dbReference type="EMBL" id="CCA24458.1"/>
    </source>
</evidence>
<protein>
    <submittedName>
        <fullName evidence="1">AlNc14C241G9463 protein</fullName>
    </submittedName>
</protein>
<sequence length="79" mass="9607">MRQRQLSLSILADRRVKYQQIDNPRSQNRRVFSSQLKAEFKLTFFVCSEGRMSTSSHRHFIHYTKLRHKEKRINIERVS</sequence>
<dbReference type="EMBL" id="FR824286">
    <property type="protein sequence ID" value="CCA24458.1"/>
    <property type="molecule type" value="Genomic_DNA"/>
</dbReference>
<reference evidence="1" key="2">
    <citation type="submission" date="2011-02" db="EMBL/GenBank/DDBJ databases">
        <authorList>
            <person name="MacLean D."/>
        </authorList>
    </citation>
    <scope>NUCLEOTIDE SEQUENCE</scope>
</reference>
<dbReference type="AlphaFoldDB" id="F0WSX4"/>
<gene>
    <name evidence="1" type="primary">AlNc14C241G9463</name>
    <name evidence="1" type="ORF">ALNC14_106020</name>
</gene>
<reference evidence="1" key="1">
    <citation type="journal article" date="2011" name="PLoS Biol.">
        <title>Gene gain and loss during evolution of obligate parasitism in the white rust pathogen of Arabidopsis thaliana.</title>
        <authorList>
            <person name="Kemen E."/>
            <person name="Gardiner A."/>
            <person name="Schultz-Larsen T."/>
            <person name="Kemen A.C."/>
            <person name="Balmuth A.L."/>
            <person name="Robert-Seilaniantz A."/>
            <person name="Bailey K."/>
            <person name="Holub E."/>
            <person name="Studholme D.J."/>
            <person name="Maclean D."/>
            <person name="Jones J.D."/>
        </authorList>
    </citation>
    <scope>NUCLEOTIDE SEQUENCE</scope>
</reference>